<dbReference type="EMBL" id="RBZV01000002">
    <property type="protein sequence ID" value="RKP50541.1"/>
    <property type="molecule type" value="Genomic_DNA"/>
</dbReference>
<dbReference type="SUPFAM" id="SSF103473">
    <property type="entry name" value="MFS general substrate transporter"/>
    <property type="match status" value="1"/>
</dbReference>
<feature type="transmembrane region" description="Helical" evidence="4">
    <location>
        <begin position="287"/>
        <end position="304"/>
    </location>
</feature>
<dbReference type="PROSITE" id="PS50850">
    <property type="entry name" value="MFS"/>
    <property type="match status" value="1"/>
</dbReference>
<dbReference type="OrthoDB" id="9815356at2"/>
<protein>
    <submittedName>
        <fullName evidence="6">MFS transporter</fullName>
    </submittedName>
</protein>
<feature type="transmembrane region" description="Helical" evidence="4">
    <location>
        <begin position="111"/>
        <end position="132"/>
    </location>
</feature>
<evidence type="ECO:0000313" key="7">
    <source>
        <dbReference type="Proteomes" id="UP000280434"/>
    </source>
</evidence>
<feature type="transmembrane region" description="Helical" evidence="4">
    <location>
        <begin position="257"/>
        <end position="275"/>
    </location>
</feature>
<evidence type="ECO:0000259" key="5">
    <source>
        <dbReference type="PROSITE" id="PS50850"/>
    </source>
</evidence>
<feature type="transmembrane region" description="Helical" evidence="4">
    <location>
        <begin position="21"/>
        <end position="38"/>
    </location>
</feature>
<feature type="transmembrane region" description="Helical" evidence="4">
    <location>
        <begin position="349"/>
        <end position="368"/>
    </location>
</feature>
<comment type="caution">
    <text evidence="6">The sequence shown here is derived from an EMBL/GenBank/DDBJ whole genome shotgun (WGS) entry which is preliminary data.</text>
</comment>
<dbReference type="InterPro" id="IPR011701">
    <property type="entry name" value="MFS"/>
</dbReference>
<dbReference type="PANTHER" id="PTHR42910">
    <property type="entry name" value="TRANSPORTER SCO4007-RELATED"/>
    <property type="match status" value="1"/>
</dbReference>
<dbReference type="Proteomes" id="UP000280434">
    <property type="component" value="Unassembled WGS sequence"/>
</dbReference>
<feature type="transmembrane region" description="Helical" evidence="4">
    <location>
        <begin position="175"/>
        <end position="194"/>
    </location>
</feature>
<evidence type="ECO:0000256" key="4">
    <source>
        <dbReference type="SAM" id="Phobius"/>
    </source>
</evidence>
<organism evidence="6 7">
    <name type="scientific">Trinickia fusca</name>
    <dbReference type="NCBI Taxonomy" id="2419777"/>
    <lineage>
        <taxon>Bacteria</taxon>
        <taxon>Pseudomonadati</taxon>
        <taxon>Pseudomonadota</taxon>
        <taxon>Betaproteobacteria</taxon>
        <taxon>Burkholderiales</taxon>
        <taxon>Burkholderiaceae</taxon>
        <taxon>Trinickia</taxon>
    </lineage>
</organism>
<feature type="transmembrane region" description="Helical" evidence="4">
    <location>
        <begin position="144"/>
        <end position="163"/>
    </location>
</feature>
<keyword evidence="2 4" id="KW-1133">Transmembrane helix</keyword>
<dbReference type="GO" id="GO:0022857">
    <property type="term" value="F:transmembrane transporter activity"/>
    <property type="evidence" value="ECO:0007669"/>
    <property type="project" value="InterPro"/>
</dbReference>
<feature type="transmembrane region" description="Helical" evidence="4">
    <location>
        <begin position="374"/>
        <end position="394"/>
    </location>
</feature>
<dbReference type="InterPro" id="IPR036259">
    <property type="entry name" value="MFS_trans_sf"/>
</dbReference>
<evidence type="ECO:0000313" key="6">
    <source>
        <dbReference type="EMBL" id="RKP50541.1"/>
    </source>
</evidence>
<keyword evidence="7" id="KW-1185">Reference proteome</keyword>
<dbReference type="PANTHER" id="PTHR42910:SF1">
    <property type="entry name" value="MAJOR FACILITATOR SUPERFAMILY (MFS) PROFILE DOMAIN-CONTAINING PROTEIN"/>
    <property type="match status" value="1"/>
</dbReference>
<reference evidence="6 7" key="1">
    <citation type="submission" date="2018-10" db="EMBL/GenBank/DDBJ databases">
        <title>Paraburkholderia sp. 7MK8-2, isolated from soil.</title>
        <authorList>
            <person name="Gao Z.-H."/>
            <person name="Qiu L.-H."/>
        </authorList>
    </citation>
    <scope>NUCLEOTIDE SEQUENCE [LARGE SCALE GENOMIC DNA]</scope>
    <source>
        <strain evidence="6 7">7MK8-2</strain>
    </source>
</reference>
<feature type="domain" description="Major facilitator superfamily (MFS) profile" evidence="5">
    <location>
        <begin position="14"/>
        <end position="399"/>
    </location>
</feature>
<evidence type="ECO:0000256" key="2">
    <source>
        <dbReference type="ARBA" id="ARBA00022989"/>
    </source>
</evidence>
<dbReference type="CDD" id="cd17324">
    <property type="entry name" value="MFS_NepI_like"/>
    <property type="match status" value="1"/>
</dbReference>
<proteinExistence type="predicted"/>
<dbReference type="Pfam" id="PF07690">
    <property type="entry name" value="MFS_1"/>
    <property type="match status" value="1"/>
</dbReference>
<feature type="transmembrane region" description="Helical" evidence="4">
    <location>
        <begin position="87"/>
        <end position="105"/>
    </location>
</feature>
<evidence type="ECO:0000256" key="3">
    <source>
        <dbReference type="ARBA" id="ARBA00023136"/>
    </source>
</evidence>
<dbReference type="RefSeq" id="WP_121276402.1">
    <property type="nucleotide sequence ID" value="NZ_RBZV01000002.1"/>
</dbReference>
<sequence>MNAQLTSPASTDAMPQMARSLILLFAFSCGAIVANLYYAQPIIALIAPDLHMSTGLASFIVSLTQIGYAAGLFFLVPLGDLVENKKLMIVTALMSIASLALAATVREPGLFLAVSLIVGFSSVAVQLLIPLAAHLAPSESRGRVVGTIMSGLLLGILLSRPIASFVADHFGWRAVFAFGAITMAIVTVLLMLTIPSRRPEHKATYAQLIRSLEKLVATQPVLRQRSLYQGLMFGSFSLFWTAVPVELMNHYHLSQSAIALFSLVGAMGATSAPIAGRLADAGHTGRATVVALVLAAASFAPVLLVPGAGVAGLVATGVLLDFAVQMNMVLGQREIYALDAHSRNRLNSIYMTSIFVGGAIGSALASVLYEHGGWTWIAIAGALFPLAALARFLVALPARQKPLNVQSTRNGR</sequence>
<accession>A0A494XLC3</accession>
<dbReference type="Gene3D" id="1.20.1250.20">
    <property type="entry name" value="MFS general substrate transporter like domains"/>
    <property type="match status" value="1"/>
</dbReference>
<keyword evidence="1 4" id="KW-0812">Transmembrane</keyword>
<name>A0A494XLC3_9BURK</name>
<dbReference type="AlphaFoldDB" id="A0A494XLC3"/>
<keyword evidence="3 4" id="KW-0472">Membrane</keyword>
<gene>
    <name evidence="6" type="ORF">D7S89_05405</name>
</gene>
<evidence type="ECO:0000256" key="1">
    <source>
        <dbReference type="ARBA" id="ARBA00022692"/>
    </source>
</evidence>
<dbReference type="InterPro" id="IPR020846">
    <property type="entry name" value="MFS_dom"/>
</dbReference>
<feature type="transmembrane region" description="Helical" evidence="4">
    <location>
        <begin position="50"/>
        <end position="75"/>
    </location>
</feature>